<dbReference type="PANTHER" id="PTHR20992">
    <property type="entry name" value="AT15442P-RELATED"/>
    <property type="match status" value="1"/>
</dbReference>
<keyword evidence="1" id="KW-0812">Transmembrane</keyword>
<feature type="transmembrane region" description="Helical" evidence="1">
    <location>
        <begin position="89"/>
        <end position="112"/>
    </location>
</feature>
<dbReference type="Pfam" id="PF04087">
    <property type="entry name" value="DUF389"/>
    <property type="match status" value="1"/>
</dbReference>
<keyword evidence="3" id="KW-1185">Reference proteome</keyword>
<evidence type="ECO:0000256" key="1">
    <source>
        <dbReference type="SAM" id="Phobius"/>
    </source>
</evidence>
<dbReference type="AlphaFoldDB" id="A0A6I4V9A6"/>
<name>A0A6I4V9A6_9SPHN</name>
<protein>
    <submittedName>
        <fullName evidence="2">DUF389 domain-containing protein</fullName>
    </submittedName>
</protein>
<reference evidence="2 3" key="1">
    <citation type="submission" date="2019-12" db="EMBL/GenBank/DDBJ databases">
        <title>Genomic-based taxomic classification of the family Erythrobacteraceae.</title>
        <authorList>
            <person name="Xu L."/>
        </authorList>
    </citation>
    <scope>NUCLEOTIDE SEQUENCE [LARGE SCALE GENOMIC DNA]</scope>
    <source>
        <strain evidence="2 3">SW-109</strain>
    </source>
</reference>
<feature type="transmembrane region" description="Helical" evidence="1">
    <location>
        <begin position="216"/>
        <end position="238"/>
    </location>
</feature>
<feature type="transmembrane region" description="Helical" evidence="1">
    <location>
        <begin position="184"/>
        <end position="204"/>
    </location>
</feature>
<evidence type="ECO:0000313" key="2">
    <source>
        <dbReference type="EMBL" id="MXP48402.1"/>
    </source>
</evidence>
<proteinExistence type="predicted"/>
<gene>
    <name evidence="2" type="ORF">GRI43_13485</name>
</gene>
<dbReference type="PANTHER" id="PTHR20992:SF9">
    <property type="entry name" value="AT15442P-RELATED"/>
    <property type="match status" value="1"/>
</dbReference>
<keyword evidence="1" id="KW-1133">Transmembrane helix</keyword>
<sequence>MRYKDRGLPVEEIHLASQEPVERNDLAFARAVFGFRQWWRESVIGSVDQQAVIDKRRVEGEMSARYLFMTAMSGGIAILGLLLSSPAVVIGAMLLSPLMDPIMGLGFALAIGDYQWLRKSARSLAWGTLMAVGLCATVVFLSPLQELTSEIASRTRPNLFDLLVALFSALAGAYAMIRGREGTIVGVAIATALMPPLAVVGYGLATWNWTVFSGALLLYITNLMTIALTAALMARLYGFRTALSDRQTQLQNIVIVVVFVALAVPLAYSLRQIAWEANAARQVRGELLDQFGDRSRLSDVQINWDADPITIDATVMTPALQPDAEADGARALARQLRRPVNLVITQYQVGTSSSAAEQAQLSAARVQAEAAAAERADDLAKRLALVAGVSMEDVIVDRQRRRALVKSTELEGATLSAYAELERRISATEPEWKVELVPPTRALPSVSFEEGEPTEAGLAALELIAWASQRVGAPINLSGSPENAERARQLLVELGAKNIEVDSSDSANGGVTARWGRIG</sequence>
<evidence type="ECO:0000313" key="3">
    <source>
        <dbReference type="Proteomes" id="UP000471435"/>
    </source>
</evidence>
<dbReference type="EMBL" id="WTYP01000002">
    <property type="protein sequence ID" value="MXP48402.1"/>
    <property type="molecule type" value="Genomic_DNA"/>
</dbReference>
<feature type="transmembrane region" description="Helical" evidence="1">
    <location>
        <begin position="250"/>
        <end position="268"/>
    </location>
</feature>
<dbReference type="OrthoDB" id="9790659at2"/>
<keyword evidence="1" id="KW-0472">Membrane</keyword>
<organism evidence="2 3">
    <name type="scientific">Pontixanthobacter luteolus</name>
    <dbReference type="NCBI Taxonomy" id="295089"/>
    <lineage>
        <taxon>Bacteria</taxon>
        <taxon>Pseudomonadati</taxon>
        <taxon>Pseudomonadota</taxon>
        <taxon>Alphaproteobacteria</taxon>
        <taxon>Sphingomonadales</taxon>
        <taxon>Erythrobacteraceae</taxon>
        <taxon>Pontixanthobacter</taxon>
    </lineage>
</organism>
<accession>A0A6I4V9A6</accession>
<dbReference type="Proteomes" id="UP000471435">
    <property type="component" value="Unassembled WGS sequence"/>
</dbReference>
<dbReference type="InterPro" id="IPR005240">
    <property type="entry name" value="DUF389"/>
</dbReference>
<comment type="caution">
    <text evidence="2">The sequence shown here is derived from an EMBL/GenBank/DDBJ whole genome shotgun (WGS) entry which is preliminary data.</text>
</comment>
<feature type="transmembrane region" description="Helical" evidence="1">
    <location>
        <begin position="66"/>
        <end position="83"/>
    </location>
</feature>
<feature type="transmembrane region" description="Helical" evidence="1">
    <location>
        <begin position="159"/>
        <end position="177"/>
    </location>
</feature>
<feature type="transmembrane region" description="Helical" evidence="1">
    <location>
        <begin position="124"/>
        <end position="144"/>
    </location>
</feature>